<feature type="transmembrane region" description="Helical" evidence="5">
    <location>
        <begin position="104"/>
        <end position="123"/>
    </location>
</feature>
<evidence type="ECO:0000313" key="6">
    <source>
        <dbReference type="EMBL" id="GBG05075.1"/>
    </source>
</evidence>
<dbReference type="InterPro" id="IPR007300">
    <property type="entry name" value="CidB/LrgB"/>
</dbReference>
<name>A0A2Z6TDN8_9LACO</name>
<gene>
    <name evidence="6" type="primary">lrgB</name>
    <name evidence="6" type="ORF">LrDSM24759_09890</name>
</gene>
<protein>
    <submittedName>
        <fullName evidence="6">Antiholin-like protein LrgB</fullName>
    </submittedName>
</protein>
<evidence type="ECO:0000256" key="4">
    <source>
        <dbReference type="ARBA" id="ARBA00023136"/>
    </source>
</evidence>
<accession>A0A2Z6TDN8</accession>
<sequence>METTIVNNLSLPITGVLISLMVYMIGIGLSKASHGFFLFNPLFFGILLGIAIIYLWAKGIGRTPTYVYHKFYLPGADIITWFIKPATVAFAIPIYRVNYLVKKYWFDILVICFLGGFIAIFLIQHLCALLGISAVSTASLMPQAAATAVAMPISEGTGGISAITAMACIINSVIIYAGSTYLIKALRLDKISPIATGLALGSSGHTIGSVEALSLGEVQGAMAGVAVLVTSLSMDILIPLYMKIFM</sequence>
<keyword evidence="2 5" id="KW-0812">Transmembrane</keyword>
<keyword evidence="3 5" id="KW-1133">Transmembrane helix</keyword>
<feature type="transmembrane region" description="Helical" evidence="5">
    <location>
        <begin position="12"/>
        <end position="29"/>
    </location>
</feature>
<feature type="transmembrane region" description="Helical" evidence="5">
    <location>
        <begin position="129"/>
        <end position="150"/>
    </location>
</feature>
<evidence type="ECO:0000256" key="2">
    <source>
        <dbReference type="ARBA" id="ARBA00022692"/>
    </source>
</evidence>
<feature type="transmembrane region" description="Helical" evidence="5">
    <location>
        <begin position="36"/>
        <end position="56"/>
    </location>
</feature>
<evidence type="ECO:0000313" key="7">
    <source>
        <dbReference type="Proteomes" id="UP000257317"/>
    </source>
</evidence>
<keyword evidence="7" id="KW-1185">Reference proteome</keyword>
<dbReference type="RefSeq" id="WP_194007997.1">
    <property type="nucleotide sequence ID" value="NZ_BFBY01000006.1"/>
</dbReference>
<feature type="transmembrane region" description="Helical" evidence="5">
    <location>
        <begin position="71"/>
        <end position="92"/>
    </location>
</feature>
<evidence type="ECO:0000256" key="3">
    <source>
        <dbReference type="ARBA" id="ARBA00022989"/>
    </source>
</evidence>
<reference evidence="7" key="1">
    <citation type="submission" date="2018-03" db="EMBL/GenBank/DDBJ databases">
        <title>New taxa in the Lactobacillus gasseri group.</title>
        <authorList>
            <person name="Tanizawa Y."/>
            <person name="Tohno M."/>
            <person name="Endo A."/>
            <person name="Arita M."/>
        </authorList>
    </citation>
    <scope>NUCLEOTIDE SEQUENCE [LARGE SCALE GENOMIC DNA]</scope>
    <source>
        <strain evidence="7">DSM 24759</strain>
    </source>
</reference>
<dbReference type="PANTHER" id="PTHR30249">
    <property type="entry name" value="PUTATIVE SEROTONIN TRANSPORTER"/>
    <property type="match status" value="1"/>
</dbReference>
<dbReference type="AlphaFoldDB" id="A0A2Z6TDN8"/>
<keyword evidence="4 5" id="KW-0472">Membrane</keyword>
<organism evidence="6 7">
    <name type="scientific">Lactobacillus rodentium</name>
    <dbReference type="NCBI Taxonomy" id="947835"/>
    <lineage>
        <taxon>Bacteria</taxon>
        <taxon>Bacillati</taxon>
        <taxon>Bacillota</taxon>
        <taxon>Bacilli</taxon>
        <taxon>Lactobacillales</taxon>
        <taxon>Lactobacillaceae</taxon>
        <taxon>Lactobacillus</taxon>
    </lineage>
</organism>
<dbReference type="PANTHER" id="PTHR30249:SF0">
    <property type="entry name" value="PLASTIDAL GLYCOLATE_GLYCERATE TRANSLOCATOR 1, CHLOROPLASTIC"/>
    <property type="match status" value="1"/>
</dbReference>
<dbReference type="Pfam" id="PF04172">
    <property type="entry name" value="LrgB"/>
    <property type="match status" value="1"/>
</dbReference>
<evidence type="ECO:0000256" key="1">
    <source>
        <dbReference type="ARBA" id="ARBA00004141"/>
    </source>
</evidence>
<dbReference type="EMBL" id="BFBY01000006">
    <property type="protein sequence ID" value="GBG05075.1"/>
    <property type="molecule type" value="Genomic_DNA"/>
</dbReference>
<comment type="caution">
    <text evidence="6">The sequence shown here is derived from an EMBL/GenBank/DDBJ whole genome shotgun (WGS) entry which is preliminary data.</text>
</comment>
<comment type="subcellular location">
    <subcellularLocation>
        <location evidence="1">Membrane</location>
        <topology evidence="1">Multi-pass membrane protein</topology>
    </subcellularLocation>
</comment>
<evidence type="ECO:0000256" key="5">
    <source>
        <dbReference type="SAM" id="Phobius"/>
    </source>
</evidence>
<feature type="transmembrane region" description="Helical" evidence="5">
    <location>
        <begin position="162"/>
        <end position="183"/>
    </location>
</feature>
<dbReference type="Proteomes" id="UP000257317">
    <property type="component" value="Unassembled WGS sequence"/>
</dbReference>
<dbReference type="GO" id="GO:0016020">
    <property type="term" value="C:membrane"/>
    <property type="evidence" value="ECO:0007669"/>
    <property type="project" value="UniProtKB-SubCell"/>
</dbReference>
<proteinExistence type="predicted"/>